<feature type="region of interest" description="Disordered" evidence="1">
    <location>
        <begin position="111"/>
        <end position="174"/>
    </location>
</feature>
<dbReference type="OrthoDB" id="10666813at2759"/>
<feature type="compositionally biased region" description="Gly residues" evidence="1">
    <location>
        <begin position="155"/>
        <end position="167"/>
    </location>
</feature>
<sequence length="174" mass="18506">MRSFRHLRQVHQLQDDGTSLTVVLLRDGTTYFGALLVIDILQLVTFTAATSISMPTYVAPFLDTLPALLTQRFMLNLRQLHGTRDTADTAPVSRLTLSFRAPTDLLGNAGEDLDYGSYDERGSDGTLERGGYQGSGERPLSTLGEEPKSASADGLEGGCSNGDGVPGSGAVLAI</sequence>
<accession>A0A9P3GKB1</accession>
<proteinExistence type="predicted"/>
<evidence type="ECO:0000256" key="1">
    <source>
        <dbReference type="SAM" id="MobiDB-lite"/>
    </source>
</evidence>
<evidence type="ECO:0000313" key="2">
    <source>
        <dbReference type="EMBL" id="GJE96346.1"/>
    </source>
</evidence>
<feature type="compositionally biased region" description="Basic and acidic residues" evidence="1">
    <location>
        <begin position="118"/>
        <end position="127"/>
    </location>
</feature>
<reference evidence="2 3" key="1">
    <citation type="submission" date="2021-08" db="EMBL/GenBank/DDBJ databases">
        <title>Draft Genome Sequence of Phanerochaete sordida strain YK-624.</title>
        <authorList>
            <person name="Mori T."/>
            <person name="Dohra H."/>
            <person name="Suzuki T."/>
            <person name="Kawagishi H."/>
            <person name="Hirai H."/>
        </authorList>
    </citation>
    <scope>NUCLEOTIDE SEQUENCE [LARGE SCALE GENOMIC DNA]</scope>
    <source>
        <strain evidence="2 3">YK-624</strain>
    </source>
</reference>
<comment type="caution">
    <text evidence="2">The sequence shown here is derived from an EMBL/GenBank/DDBJ whole genome shotgun (WGS) entry which is preliminary data.</text>
</comment>
<evidence type="ECO:0000313" key="3">
    <source>
        <dbReference type="Proteomes" id="UP000703269"/>
    </source>
</evidence>
<dbReference type="EMBL" id="BPQB01000058">
    <property type="protein sequence ID" value="GJE96346.1"/>
    <property type="molecule type" value="Genomic_DNA"/>
</dbReference>
<dbReference type="Proteomes" id="UP000703269">
    <property type="component" value="Unassembled WGS sequence"/>
</dbReference>
<dbReference type="AlphaFoldDB" id="A0A9P3GKB1"/>
<keyword evidence="3" id="KW-1185">Reference proteome</keyword>
<gene>
    <name evidence="2" type="ORF">PsYK624_125400</name>
</gene>
<organism evidence="2 3">
    <name type="scientific">Phanerochaete sordida</name>
    <dbReference type="NCBI Taxonomy" id="48140"/>
    <lineage>
        <taxon>Eukaryota</taxon>
        <taxon>Fungi</taxon>
        <taxon>Dikarya</taxon>
        <taxon>Basidiomycota</taxon>
        <taxon>Agaricomycotina</taxon>
        <taxon>Agaricomycetes</taxon>
        <taxon>Polyporales</taxon>
        <taxon>Phanerochaetaceae</taxon>
        <taxon>Phanerochaete</taxon>
    </lineage>
</organism>
<name>A0A9P3GKB1_9APHY</name>
<protein>
    <submittedName>
        <fullName evidence="2">Uncharacterized protein</fullName>
    </submittedName>
</protein>